<dbReference type="EMBL" id="JAWSTH010000089">
    <property type="protein sequence ID" value="MDW5597464.1"/>
    <property type="molecule type" value="Genomic_DNA"/>
</dbReference>
<sequence length="78" mass="8775">MAEQVPAVGNVLTTIERRDWARLQRLLDPAVHWTTAIEEQLHGPAAVIARLTHDPPPAPPSYHELRDGRIVRWIDVPG</sequence>
<reference evidence="1 2" key="2">
    <citation type="submission" date="2023-10" db="EMBL/GenBank/DDBJ databases">
        <authorList>
            <person name="Han X.F."/>
        </authorList>
    </citation>
    <scope>NUCLEOTIDE SEQUENCE [LARGE SCALE GENOMIC DNA]</scope>
    <source>
        <strain evidence="1 2">KCTC 39840</strain>
    </source>
</reference>
<organism evidence="1 2">
    <name type="scientific">Conexibacter stalactiti</name>
    <dbReference type="NCBI Taxonomy" id="1940611"/>
    <lineage>
        <taxon>Bacteria</taxon>
        <taxon>Bacillati</taxon>
        <taxon>Actinomycetota</taxon>
        <taxon>Thermoleophilia</taxon>
        <taxon>Solirubrobacterales</taxon>
        <taxon>Conexibacteraceae</taxon>
        <taxon>Conexibacter</taxon>
    </lineage>
</organism>
<dbReference type="SUPFAM" id="SSF54427">
    <property type="entry name" value="NTF2-like"/>
    <property type="match status" value="1"/>
</dbReference>
<dbReference type="InterPro" id="IPR032710">
    <property type="entry name" value="NTF2-like_dom_sf"/>
</dbReference>
<evidence type="ECO:0000313" key="2">
    <source>
        <dbReference type="Proteomes" id="UP001284601"/>
    </source>
</evidence>
<reference evidence="2" key="1">
    <citation type="submission" date="2023-07" db="EMBL/GenBank/DDBJ databases">
        <title>Conexibacter stalactiti sp. nov., isolated from stalactites in a lava cave and emended description of the genus Conexibacter.</title>
        <authorList>
            <person name="Lee S.D."/>
        </authorList>
    </citation>
    <scope>NUCLEOTIDE SEQUENCE [LARGE SCALE GENOMIC DNA]</scope>
    <source>
        <strain evidence="2">KCTC 39840</strain>
    </source>
</reference>
<comment type="caution">
    <text evidence="1">The sequence shown here is derived from an EMBL/GenBank/DDBJ whole genome shotgun (WGS) entry which is preliminary data.</text>
</comment>
<dbReference type="Proteomes" id="UP001284601">
    <property type="component" value="Unassembled WGS sequence"/>
</dbReference>
<keyword evidence="2" id="KW-1185">Reference proteome</keyword>
<accession>A0ABU4HX75</accession>
<dbReference type="RefSeq" id="WP_318599928.1">
    <property type="nucleotide sequence ID" value="NZ_JAWSTH010000089.1"/>
</dbReference>
<gene>
    <name evidence="1" type="ORF">R7226_24155</name>
</gene>
<evidence type="ECO:0008006" key="3">
    <source>
        <dbReference type="Google" id="ProtNLM"/>
    </source>
</evidence>
<protein>
    <recommendedName>
        <fullName evidence="3">SnoaL-like domain-containing protein</fullName>
    </recommendedName>
</protein>
<evidence type="ECO:0000313" key="1">
    <source>
        <dbReference type="EMBL" id="MDW5597464.1"/>
    </source>
</evidence>
<name>A0ABU4HX75_9ACTN</name>
<proteinExistence type="predicted"/>